<protein>
    <submittedName>
        <fullName evidence="1">Uncharacterized protein</fullName>
    </submittedName>
</protein>
<sequence>MAKGEVVVDGGAARCGEEAEGVRKRGRRKEGEKKRIRRTYSRCEGGKMTVRDGSNGNDRSGRGVTKLTIHSTVDFLGAMENILDHSWKKEGPGLKVLQVNSLTGKFRSLWTENNSYCEMIFDAVGIHRQKQSKIKLRKSTNRICTY</sequence>
<organism evidence="1 2">
    <name type="scientific">Catharanthus roseus</name>
    <name type="common">Madagascar periwinkle</name>
    <name type="synonym">Vinca rosea</name>
    <dbReference type="NCBI Taxonomy" id="4058"/>
    <lineage>
        <taxon>Eukaryota</taxon>
        <taxon>Viridiplantae</taxon>
        <taxon>Streptophyta</taxon>
        <taxon>Embryophyta</taxon>
        <taxon>Tracheophyta</taxon>
        <taxon>Spermatophyta</taxon>
        <taxon>Magnoliopsida</taxon>
        <taxon>eudicotyledons</taxon>
        <taxon>Gunneridae</taxon>
        <taxon>Pentapetalae</taxon>
        <taxon>asterids</taxon>
        <taxon>lamiids</taxon>
        <taxon>Gentianales</taxon>
        <taxon>Apocynaceae</taxon>
        <taxon>Rauvolfioideae</taxon>
        <taxon>Vinceae</taxon>
        <taxon>Catharanthinae</taxon>
        <taxon>Catharanthus</taxon>
    </lineage>
</organism>
<evidence type="ECO:0000313" key="2">
    <source>
        <dbReference type="Proteomes" id="UP001060085"/>
    </source>
</evidence>
<gene>
    <name evidence="1" type="ORF">M9H77_35760</name>
</gene>
<keyword evidence="2" id="KW-1185">Reference proteome</keyword>
<accession>A0ACB9ZQQ1</accession>
<reference evidence="2" key="1">
    <citation type="journal article" date="2023" name="Nat. Plants">
        <title>Single-cell RNA sequencing provides a high-resolution roadmap for understanding the multicellular compartmentation of specialized metabolism.</title>
        <authorList>
            <person name="Sun S."/>
            <person name="Shen X."/>
            <person name="Li Y."/>
            <person name="Li Y."/>
            <person name="Wang S."/>
            <person name="Li R."/>
            <person name="Zhang H."/>
            <person name="Shen G."/>
            <person name="Guo B."/>
            <person name="Wei J."/>
            <person name="Xu J."/>
            <person name="St-Pierre B."/>
            <person name="Chen S."/>
            <person name="Sun C."/>
        </authorList>
    </citation>
    <scope>NUCLEOTIDE SEQUENCE [LARGE SCALE GENOMIC DNA]</scope>
</reference>
<evidence type="ECO:0000313" key="1">
    <source>
        <dbReference type="EMBL" id="KAI5649755.1"/>
    </source>
</evidence>
<comment type="caution">
    <text evidence="1">The sequence shown here is derived from an EMBL/GenBank/DDBJ whole genome shotgun (WGS) entry which is preliminary data.</text>
</comment>
<name>A0ACB9ZQQ1_CATRO</name>
<proteinExistence type="predicted"/>
<dbReference type="EMBL" id="CM044708">
    <property type="protein sequence ID" value="KAI5649755.1"/>
    <property type="molecule type" value="Genomic_DNA"/>
</dbReference>
<dbReference type="Proteomes" id="UP001060085">
    <property type="component" value="Linkage Group LG08"/>
</dbReference>